<feature type="transmembrane region" description="Helical" evidence="1">
    <location>
        <begin position="12"/>
        <end position="32"/>
    </location>
</feature>
<feature type="transmembrane region" description="Helical" evidence="1">
    <location>
        <begin position="115"/>
        <end position="133"/>
    </location>
</feature>
<dbReference type="RefSeq" id="WP_079478931.1">
    <property type="nucleotide sequence ID" value="NZ_FVYZ01000004.1"/>
</dbReference>
<accession>A0A4Z0GZF2</accession>
<keyword evidence="1" id="KW-1133">Transmembrane helix</keyword>
<keyword evidence="1" id="KW-0472">Membrane</keyword>
<proteinExistence type="predicted"/>
<gene>
    <name evidence="2" type="ORF">E4663_00835</name>
</gene>
<dbReference type="Pfam" id="PF13789">
    <property type="entry name" value="DUF4181"/>
    <property type="match status" value="1"/>
</dbReference>
<dbReference type="Proteomes" id="UP000297982">
    <property type="component" value="Unassembled WGS sequence"/>
</dbReference>
<keyword evidence="3" id="KW-1185">Reference proteome</keyword>
<feature type="transmembrane region" description="Helical" evidence="1">
    <location>
        <begin position="58"/>
        <end position="75"/>
    </location>
</feature>
<evidence type="ECO:0000256" key="1">
    <source>
        <dbReference type="SAM" id="Phobius"/>
    </source>
</evidence>
<organism evidence="2 3">
    <name type="scientific">Halobacillus salinus</name>
    <dbReference type="NCBI Taxonomy" id="192814"/>
    <lineage>
        <taxon>Bacteria</taxon>
        <taxon>Bacillati</taxon>
        <taxon>Bacillota</taxon>
        <taxon>Bacilli</taxon>
        <taxon>Bacillales</taxon>
        <taxon>Bacillaceae</taxon>
        <taxon>Halobacillus</taxon>
    </lineage>
</organism>
<dbReference type="EMBL" id="SRJC01000001">
    <property type="protein sequence ID" value="TGB03583.1"/>
    <property type="molecule type" value="Genomic_DNA"/>
</dbReference>
<evidence type="ECO:0000313" key="2">
    <source>
        <dbReference type="EMBL" id="TGB03583.1"/>
    </source>
</evidence>
<dbReference type="OrthoDB" id="2428213at2"/>
<protein>
    <submittedName>
        <fullName evidence="2">DUF4181 domain-containing protein</fullName>
    </submittedName>
</protein>
<dbReference type="InterPro" id="IPR025441">
    <property type="entry name" value="DUF4181"/>
</dbReference>
<sequence length="141" mass="16475">MFWYWLEPAFWLRLAIVIAVVLLLLYSFHAIMSKWLKVERGNFFSNNYVNEKHKKVDWIIRVAAIISIMIGFAINSSTDPYWFFEPWAILSIYIVASLIGRAVMERKYAQNPNAFKVTVSDLVFVLVLFFTLMQTDVLGLV</sequence>
<name>A0A4Z0GZF2_9BACI</name>
<keyword evidence="1" id="KW-0812">Transmembrane</keyword>
<evidence type="ECO:0000313" key="3">
    <source>
        <dbReference type="Proteomes" id="UP000297982"/>
    </source>
</evidence>
<feature type="transmembrane region" description="Helical" evidence="1">
    <location>
        <begin position="81"/>
        <end position="103"/>
    </location>
</feature>
<dbReference type="AlphaFoldDB" id="A0A4Z0GZF2"/>
<comment type="caution">
    <text evidence="2">The sequence shown here is derived from an EMBL/GenBank/DDBJ whole genome shotgun (WGS) entry which is preliminary data.</text>
</comment>
<reference evidence="2 3" key="1">
    <citation type="journal article" date="2003" name="Int. J. Syst. Evol. Microbiol.">
        <title>Halobacillus salinus sp. nov., isolated from a salt lake on the coast of the East Sea in Korea.</title>
        <authorList>
            <person name="Yoon J.H."/>
            <person name="Kang K.H."/>
            <person name="Park Y.H."/>
        </authorList>
    </citation>
    <scope>NUCLEOTIDE SEQUENCE [LARGE SCALE GENOMIC DNA]</scope>
    <source>
        <strain evidence="2 3">HSL-3</strain>
    </source>
</reference>
<dbReference type="STRING" id="192814.GCA_900166575_00441"/>